<evidence type="ECO:0000313" key="1">
    <source>
        <dbReference type="EMBL" id="SVC23567.1"/>
    </source>
</evidence>
<accession>A0A382KKV0</accession>
<proteinExistence type="predicted"/>
<name>A0A382KKV0_9ZZZZ</name>
<dbReference type="AlphaFoldDB" id="A0A382KKV0"/>
<sequence length="81" mass="8894">MFNVLIAVLTAAFLLRVGVGVLRALAAPPPAPAPAGELRRVKFFYRCELCGTEVRMTTAIEENPDPPRHCMEAMELLPIDD</sequence>
<dbReference type="EMBL" id="UINC01080538">
    <property type="protein sequence ID" value="SVC23567.1"/>
    <property type="molecule type" value="Genomic_DNA"/>
</dbReference>
<gene>
    <name evidence="1" type="ORF">METZ01_LOCUS276421</name>
</gene>
<protein>
    <submittedName>
        <fullName evidence="1">Uncharacterized protein</fullName>
    </submittedName>
</protein>
<organism evidence="1">
    <name type="scientific">marine metagenome</name>
    <dbReference type="NCBI Taxonomy" id="408172"/>
    <lineage>
        <taxon>unclassified sequences</taxon>
        <taxon>metagenomes</taxon>
        <taxon>ecological metagenomes</taxon>
    </lineage>
</organism>
<reference evidence="1" key="1">
    <citation type="submission" date="2018-05" db="EMBL/GenBank/DDBJ databases">
        <authorList>
            <person name="Lanie J.A."/>
            <person name="Ng W.-L."/>
            <person name="Kazmierczak K.M."/>
            <person name="Andrzejewski T.M."/>
            <person name="Davidsen T.M."/>
            <person name="Wayne K.J."/>
            <person name="Tettelin H."/>
            <person name="Glass J.I."/>
            <person name="Rusch D."/>
            <person name="Podicherti R."/>
            <person name="Tsui H.-C.T."/>
            <person name="Winkler M.E."/>
        </authorList>
    </citation>
    <scope>NUCLEOTIDE SEQUENCE</scope>
</reference>